<dbReference type="InterPro" id="IPR050834">
    <property type="entry name" value="Glycosyltransf_2"/>
</dbReference>
<name>A0A1F5ZSC6_9BACT</name>
<protein>
    <recommendedName>
        <fullName evidence="1">Glycosyltransferase 2-like domain-containing protein</fullName>
    </recommendedName>
</protein>
<comment type="caution">
    <text evidence="2">The sequence shown here is derived from an EMBL/GenBank/DDBJ whole genome shotgun (WGS) entry which is preliminary data.</text>
</comment>
<dbReference type="InterPro" id="IPR029044">
    <property type="entry name" value="Nucleotide-diphossugar_trans"/>
</dbReference>
<evidence type="ECO:0000313" key="3">
    <source>
        <dbReference type="Proteomes" id="UP000177416"/>
    </source>
</evidence>
<accession>A0A1F5ZSC6</accession>
<proteinExistence type="predicted"/>
<organism evidence="2 3">
    <name type="scientific">Candidatus Gottesmanbacteria bacterium RIFCSPHIGHO2_01_FULL_46_14</name>
    <dbReference type="NCBI Taxonomy" id="1798380"/>
    <lineage>
        <taxon>Bacteria</taxon>
        <taxon>Candidatus Gottesmaniibacteriota</taxon>
    </lineage>
</organism>
<gene>
    <name evidence="2" type="ORF">A2875_00630</name>
</gene>
<dbReference type="Proteomes" id="UP000177416">
    <property type="component" value="Unassembled WGS sequence"/>
</dbReference>
<dbReference type="PANTHER" id="PTHR43685">
    <property type="entry name" value="GLYCOSYLTRANSFERASE"/>
    <property type="match status" value="1"/>
</dbReference>
<dbReference type="EMBL" id="MFJJ01000005">
    <property type="protein sequence ID" value="OGG15283.1"/>
    <property type="molecule type" value="Genomic_DNA"/>
</dbReference>
<dbReference type="SUPFAM" id="SSF53448">
    <property type="entry name" value="Nucleotide-diphospho-sugar transferases"/>
    <property type="match status" value="1"/>
</dbReference>
<reference evidence="2 3" key="1">
    <citation type="journal article" date="2016" name="Nat. Commun.">
        <title>Thousands of microbial genomes shed light on interconnected biogeochemical processes in an aquifer system.</title>
        <authorList>
            <person name="Anantharaman K."/>
            <person name="Brown C.T."/>
            <person name="Hug L.A."/>
            <person name="Sharon I."/>
            <person name="Castelle C.J."/>
            <person name="Probst A.J."/>
            <person name="Thomas B.C."/>
            <person name="Singh A."/>
            <person name="Wilkins M.J."/>
            <person name="Karaoz U."/>
            <person name="Brodie E.L."/>
            <person name="Williams K.H."/>
            <person name="Hubbard S.S."/>
            <person name="Banfield J.F."/>
        </authorList>
    </citation>
    <scope>NUCLEOTIDE SEQUENCE [LARGE SCALE GENOMIC DNA]</scope>
</reference>
<dbReference type="Gene3D" id="3.90.550.10">
    <property type="entry name" value="Spore Coat Polysaccharide Biosynthesis Protein SpsA, Chain A"/>
    <property type="match status" value="1"/>
</dbReference>
<dbReference type="PANTHER" id="PTHR43685:SF2">
    <property type="entry name" value="GLYCOSYLTRANSFERASE 2-LIKE DOMAIN-CONTAINING PROTEIN"/>
    <property type="match status" value="1"/>
</dbReference>
<evidence type="ECO:0000259" key="1">
    <source>
        <dbReference type="Pfam" id="PF00535"/>
    </source>
</evidence>
<sequence length="278" mass="32696">MNMSPEPFNSKKFFPLISIIIPYYRRPHLLRQTVKSILAQKDINLNQIEILICEYEPSPAAKKLTQLAPQIHHYRGLYQEGPGGNRQTGIHYARGKYMVFLDADDLPAPTFISQMIIALEFDPKASGAVCFSRSFFTPGFKFRERIKLLPLMLIRDLSLIVSLIFNRGHLFPGAFYLCQLSHMMFRREMVKKLKFNYDYRRGGEDWDFIIQAQKLGPIRVVPHRLLFFRYALGSSTFTDLNLKLKWQSYSLLASRLSHKFRRGLFYRMFLFYIKIFRG</sequence>
<dbReference type="InterPro" id="IPR001173">
    <property type="entry name" value="Glyco_trans_2-like"/>
</dbReference>
<evidence type="ECO:0000313" key="2">
    <source>
        <dbReference type="EMBL" id="OGG15283.1"/>
    </source>
</evidence>
<dbReference type="AlphaFoldDB" id="A0A1F5ZSC6"/>
<feature type="domain" description="Glycosyltransferase 2-like" evidence="1">
    <location>
        <begin position="18"/>
        <end position="191"/>
    </location>
</feature>
<dbReference type="Pfam" id="PF00535">
    <property type="entry name" value="Glycos_transf_2"/>
    <property type="match status" value="1"/>
</dbReference>
<dbReference type="CDD" id="cd00761">
    <property type="entry name" value="Glyco_tranf_GTA_type"/>
    <property type="match status" value="1"/>
</dbReference>